<organism evidence="2">
    <name type="scientific">Alexandrium monilatum</name>
    <dbReference type="NCBI Taxonomy" id="311494"/>
    <lineage>
        <taxon>Eukaryota</taxon>
        <taxon>Sar</taxon>
        <taxon>Alveolata</taxon>
        <taxon>Dinophyceae</taxon>
        <taxon>Gonyaulacales</taxon>
        <taxon>Pyrocystaceae</taxon>
        <taxon>Alexandrium</taxon>
    </lineage>
</organism>
<feature type="compositionally biased region" description="Basic and acidic residues" evidence="1">
    <location>
        <begin position="160"/>
        <end position="171"/>
    </location>
</feature>
<feature type="region of interest" description="Disordered" evidence="1">
    <location>
        <begin position="89"/>
        <end position="202"/>
    </location>
</feature>
<gene>
    <name evidence="2" type="ORF">AMON00008_LOCUS61879</name>
</gene>
<feature type="compositionally biased region" description="Low complexity" evidence="1">
    <location>
        <begin position="89"/>
        <end position="106"/>
    </location>
</feature>
<dbReference type="AlphaFoldDB" id="A0A7S4T482"/>
<feature type="compositionally biased region" description="Low complexity" evidence="1">
    <location>
        <begin position="172"/>
        <end position="181"/>
    </location>
</feature>
<reference evidence="2" key="1">
    <citation type="submission" date="2021-01" db="EMBL/GenBank/DDBJ databases">
        <authorList>
            <person name="Corre E."/>
            <person name="Pelletier E."/>
            <person name="Niang G."/>
            <person name="Scheremetjew M."/>
            <person name="Finn R."/>
            <person name="Kale V."/>
            <person name="Holt S."/>
            <person name="Cochrane G."/>
            <person name="Meng A."/>
            <person name="Brown T."/>
            <person name="Cohen L."/>
        </authorList>
    </citation>
    <scope>NUCLEOTIDE SEQUENCE</scope>
    <source>
        <strain evidence="2">CCMP3105</strain>
    </source>
</reference>
<evidence type="ECO:0000313" key="2">
    <source>
        <dbReference type="EMBL" id="CAE4664301.1"/>
    </source>
</evidence>
<dbReference type="EMBL" id="HBNR01086378">
    <property type="protein sequence ID" value="CAE4664301.1"/>
    <property type="molecule type" value="Transcribed_RNA"/>
</dbReference>
<evidence type="ECO:0000256" key="1">
    <source>
        <dbReference type="SAM" id="MobiDB-lite"/>
    </source>
</evidence>
<evidence type="ECO:0008006" key="3">
    <source>
        <dbReference type="Google" id="ProtNLM"/>
    </source>
</evidence>
<name>A0A7S4T482_9DINO</name>
<accession>A0A7S4T482</accession>
<feature type="compositionally biased region" description="Pro residues" evidence="1">
    <location>
        <begin position="109"/>
        <end position="120"/>
    </location>
</feature>
<sequence>MSEAYRLKRQAYVKEKLDPVLHPLVAALLEEMPANPREFARQWLRQRQLQSALPAQAVSFKEERLPCGGRRRSYWGSASAVAPLGPRPGAAAGPAAAAGDFGLPAASEPAPPGDQAPPERPAQAHGDVQFHEEAVEGGGRRKTYRGRQSVVLALGQQPEPKGRGGADDAGGRRASAAEATGDFGLPPPEEAGDSEGAEAAAA</sequence>
<proteinExistence type="predicted"/>
<protein>
    <recommendedName>
        <fullName evidence="3">RIIa domain-containing protein</fullName>
    </recommendedName>
</protein>